<evidence type="ECO:0000259" key="2">
    <source>
        <dbReference type="Pfam" id="PF21485"/>
    </source>
</evidence>
<organism evidence="3 4">
    <name type="scientific">Naegleria lovaniensis</name>
    <name type="common">Amoeba</name>
    <dbReference type="NCBI Taxonomy" id="51637"/>
    <lineage>
        <taxon>Eukaryota</taxon>
        <taxon>Discoba</taxon>
        <taxon>Heterolobosea</taxon>
        <taxon>Tetramitia</taxon>
        <taxon>Eutetramitia</taxon>
        <taxon>Vahlkampfiidae</taxon>
        <taxon>Naegleria</taxon>
    </lineage>
</organism>
<dbReference type="Pfam" id="PF21485">
    <property type="entry name" value="IF5A-like_N"/>
    <property type="match status" value="1"/>
</dbReference>
<dbReference type="RefSeq" id="XP_044546345.1">
    <property type="nucleotide sequence ID" value="XM_044697718.1"/>
</dbReference>
<proteinExistence type="predicted"/>
<dbReference type="PANTHER" id="PTHR11673">
    <property type="entry name" value="TRANSLATION INITIATION FACTOR 5A FAMILY MEMBER"/>
    <property type="match status" value="1"/>
</dbReference>
<name>A0AA88GI89_NAELO</name>
<keyword evidence="4" id="KW-1185">Reference proteome</keyword>
<dbReference type="Pfam" id="PF13475">
    <property type="entry name" value="DUF4116"/>
    <property type="match status" value="2"/>
</dbReference>
<evidence type="ECO:0000313" key="3">
    <source>
        <dbReference type="EMBL" id="KAG2379083.1"/>
    </source>
</evidence>
<accession>A0AA88GI89</accession>
<sequence length="420" mass="48117">MQTLTPSPCHIIHLIDFKLTDDSNVDHHYGLIKDDSFFECIRNLQLMFKDQRSKTLLKNHLVHEIKKNHNVYTLQIVNSEDDYLKSLRFDRDIVASVVHVNPSKLFEFSKIPHLIRDPVIVKSAIESTNLNQVDVLQYIDSSFYKDRELMLKSLSHGISSYVKYFDASLINDRAFLLECVKVCSGTYRHLSREFQHDHEITKLAFSNDFSGEAFKYAPSKFVSKRKYVLLAVSSCGKSLQRASKPLRNDVEVVLTAVKQNGLALEFAHSNLKSHYEIIRNAVKQNGLALSFVKDLLQSLLLHDEALILDALNSELRAYKFLTKSMRLKYAKRLGHLYFPMNIKALYASDKKAHIVLGGRPCQTVATRTSKAGKHGAAKTYIDAIDLFNGRRRENIFSATSEIQVPFVFEDEYCVVMMMIK</sequence>
<feature type="domain" description="DUF4116" evidence="1">
    <location>
        <begin position="249"/>
        <end position="296"/>
    </location>
</feature>
<dbReference type="GO" id="GO:0043022">
    <property type="term" value="F:ribosome binding"/>
    <property type="evidence" value="ECO:0007669"/>
    <property type="project" value="InterPro"/>
</dbReference>
<protein>
    <recommendedName>
        <fullName evidence="5">DUF4116 domain-containing protein</fullName>
    </recommendedName>
</protein>
<reference evidence="3 4" key="1">
    <citation type="journal article" date="2018" name="BMC Genomics">
        <title>The genome of Naegleria lovaniensis, the basis for a comparative approach to unravel pathogenicity factors of the human pathogenic amoeba N. fowleri.</title>
        <authorList>
            <person name="Liechti N."/>
            <person name="Schurch N."/>
            <person name="Bruggmann R."/>
            <person name="Wittwer M."/>
        </authorList>
    </citation>
    <scope>NUCLEOTIDE SEQUENCE [LARGE SCALE GENOMIC DNA]</scope>
    <source>
        <strain evidence="3 4">ATCC 30569</strain>
    </source>
</reference>
<dbReference type="InterPro" id="IPR048670">
    <property type="entry name" value="IF5A-like_N"/>
</dbReference>
<feature type="domain" description="Translation initiation factor 5A-like N-terminal" evidence="2">
    <location>
        <begin position="350"/>
        <end position="399"/>
    </location>
</feature>
<evidence type="ECO:0000313" key="4">
    <source>
        <dbReference type="Proteomes" id="UP000816034"/>
    </source>
</evidence>
<dbReference type="GO" id="GO:0003746">
    <property type="term" value="F:translation elongation factor activity"/>
    <property type="evidence" value="ECO:0007669"/>
    <property type="project" value="InterPro"/>
</dbReference>
<gene>
    <name evidence="3" type="ORF">C9374_007721</name>
</gene>
<evidence type="ECO:0008006" key="5">
    <source>
        <dbReference type="Google" id="ProtNLM"/>
    </source>
</evidence>
<dbReference type="GO" id="GO:0045901">
    <property type="term" value="P:positive regulation of translational elongation"/>
    <property type="evidence" value="ECO:0007669"/>
    <property type="project" value="InterPro"/>
</dbReference>
<dbReference type="AlphaFoldDB" id="A0AA88GI89"/>
<dbReference type="GeneID" id="68100175"/>
<dbReference type="InterPro" id="IPR025197">
    <property type="entry name" value="DUF4116"/>
</dbReference>
<dbReference type="InterPro" id="IPR001884">
    <property type="entry name" value="IF5A-like"/>
</dbReference>
<comment type="caution">
    <text evidence="3">The sequence shown here is derived from an EMBL/GenBank/DDBJ whole genome shotgun (WGS) entry which is preliminary data.</text>
</comment>
<dbReference type="Proteomes" id="UP000816034">
    <property type="component" value="Unassembled WGS sequence"/>
</dbReference>
<dbReference type="Gene3D" id="2.30.30.30">
    <property type="match status" value="1"/>
</dbReference>
<evidence type="ECO:0000259" key="1">
    <source>
        <dbReference type="Pfam" id="PF13475"/>
    </source>
</evidence>
<dbReference type="EMBL" id="PYSW02000030">
    <property type="protein sequence ID" value="KAG2379083.1"/>
    <property type="molecule type" value="Genomic_DNA"/>
</dbReference>
<dbReference type="SUPFAM" id="SSF50104">
    <property type="entry name" value="Translation proteins SH3-like domain"/>
    <property type="match status" value="1"/>
</dbReference>
<dbReference type="InterPro" id="IPR014722">
    <property type="entry name" value="Rib_uL2_dom2"/>
</dbReference>
<feature type="domain" description="DUF4116" evidence="1">
    <location>
        <begin position="172"/>
        <end position="221"/>
    </location>
</feature>
<dbReference type="GO" id="GO:0003723">
    <property type="term" value="F:RNA binding"/>
    <property type="evidence" value="ECO:0007669"/>
    <property type="project" value="InterPro"/>
</dbReference>
<dbReference type="InterPro" id="IPR008991">
    <property type="entry name" value="Translation_prot_SH3-like_sf"/>
</dbReference>